<dbReference type="Pfam" id="PF00551">
    <property type="entry name" value="Formyl_trans_N"/>
    <property type="match status" value="1"/>
</dbReference>
<keyword evidence="3" id="KW-1185">Reference proteome</keyword>
<proteinExistence type="predicted"/>
<dbReference type="PANTHER" id="PTHR11138">
    <property type="entry name" value="METHIONYL-TRNA FORMYLTRANSFERASE"/>
    <property type="match status" value="1"/>
</dbReference>
<name>A0ABY6Q4F9_9GAMM</name>
<organism evidence="2 3">
    <name type="scientific">Candidatus Paraluminiphilus aquimaris</name>
    <dbReference type="NCBI Taxonomy" id="2518994"/>
    <lineage>
        <taxon>Bacteria</taxon>
        <taxon>Pseudomonadati</taxon>
        <taxon>Pseudomonadota</taxon>
        <taxon>Gammaproteobacteria</taxon>
        <taxon>Cellvibrionales</taxon>
        <taxon>Halieaceae</taxon>
        <taxon>Candidatus Paraluminiphilus</taxon>
    </lineage>
</organism>
<evidence type="ECO:0000313" key="3">
    <source>
        <dbReference type="Proteomes" id="UP001317963"/>
    </source>
</evidence>
<feature type="domain" description="Formyl transferase N-terminal" evidence="1">
    <location>
        <begin position="88"/>
        <end position="198"/>
    </location>
</feature>
<dbReference type="Gene3D" id="3.40.50.12230">
    <property type="match status" value="1"/>
</dbReference>
<dbReference type="EMBL" id="CP036501">
    <property type="protein sequence ID" value="UZP73541.1"/>
    <property type="molecule type" value="Genomic_DNA"/>
</dbReference>
<gene>
    <name evidence="2" type="ORF">E0F26_01795</name>
</gene>
<evidence type="ECO:0000313" key="2">
    <source>
        <dbReference type="EMBL" id="UZP73541.1"/>
    </source>
</evidence>
<reference evidence="2 3" key="1">
    <citation type="submission" date="2019-02" db="EMBL/GenBank/DDBJ databases">
        <title>Halieaceae_genomes.</title>
        <authorList>
            <person name="Li S.-H."/>
        </authorList>
    </citation>
    <scope>NUCLEOTIDE SEQUENCE [LARGE SCALE GENOMIC DNA]</scope>
    <source>
        <strain evidence="2 3">JH123</strain>
    </source>
</reference>
<dbReference type="SUPFAM" id="SSF53328">
    <property type="entry name" value="Formyltransferase"/>
    <property type="match status" value="1"/>
</dbReference>
<protein>
    <submittedName>
        <fullName evidence="2">Formyl transferase</fullName>
    </submittedName>
</protein>
<dbReference type="Proteomes" id="UP001317963">
    <property type="component" value="Chromosome"/>
</dbReference>
<evidence type="ECO:0000259" key="1">
    <source>
        <dbReference type="Pfam" id="PF00551"/>
    </source>
</evidence>
<dbReference type="InterPro" id="IPR002376">
    <property type="entry name" value="Formyl_transf_N"/>
</dbReference>
<dbReference type="GO" id="GO:0016740">
    <property type="term" value="F:transferase activity"/>
    <property type="evidence" value="ECO:0007669"/>
    <property type="project" value="UniProtKB-KW"/>
</dbReference>
<keyword evidence="2" id="KW-0808">Transferase</keyword>
<dbReference type="InterPro" id="IPR036477">
    <property type="entry name" value="Formyl_transf_N_sf"/>
</dbReference>
<sequence length="237" mass="26769">MVRIALFYNRDIYAHLALNLLTLKLSEHSLGFFYSEHVGTKVERDNRLQKLAEFEKSFDTLPGNSFEQLAKSANSFENAITDINGVDAEKLTDFKPDLVVSIRFGQIFQASTISISRLGVINLHSGLLPDYKGVMASFWSLLNGASELGTTLHWITDNKIDSGEIISRCTQPVRHGLTYSQQVRALYEPGVEQIVRALGDIESLAKRQKKNLPDGHYYSFPEPKHLDAFEESGWKLY</sequence>
<dbReference type="PANTHER" id="PTHR11138:SF5">
    <property type="entry name" value="METHIONYL-TRNA FORMYLTRANSFERASE, MITOCHONDRIAL"/>
    <property type="match status" value="1"/>
</dbReference>
<dbReference type="CDD" id="cd08653">
    <property type="entry name" value="FMT_core_like_3"/>
    <property type="match status" value="1"/>
</dbReference>
<accession>A0ABY6Q4F9</accession>